<evidence type="ECO:0000256" key="2">
    <source>
        <dbReference type="ARBA" id="ARBA00022771"/>
    </source>
</evidence>
<evidence type="ECO:0000256" key="1">
    <source>
        <dbReference type="ARBA" id="ARBA00022723"/>
    </source>
</evidence>
<evidence type="ECO:0000313" key="7">
    <source>
        <dbReference type="EMBL" id="KAJ8049698.1"/>
    </source>
</evidence>
<dbReference type="GO" id="GO:0061630">
    <property type="term" value="F:ubiquitin protein ligase activity"/>
    <property type="evidence" value="ECO:0007669"/>
    <property type="project" value="TreeGrafter"/>
</dbReference>
<dbReference type="InterPro" id="IPR013083">
    <property type="entry name" value="Znf_RING/FYVE/PHD"/>
</dbReference>
<evidence type="ECO:0000256" key="5">
    <source>
        <dbReference type="SAM" id="Coils"/>
    </source>
</evidence>
<dbReference type="PANTHER" id="PTHR25462:SF296">
    <property type="entry name" value="MEIOTIC P26, ISOFORM F"/>
    <property type="match status" value="1"/>
</dbReference>
<keyword evidence="5" id="KW-0175">Coiled coil</keyword>
<keyword evidence="2 4" id="KW-0863">Zinc-finger</keyword>
<dbReference type="Pfam" id="PF00643">
    <property type="entry name" value="zf-B_box"/>
    <property type="match status" value="1"/>
</dbReference>
<keyword evidence="8" id="KW-1185">Reference proteome</keyword>
<accession>A0A9Q1CQU8</accession>
<gene>
    <name evidence="7" type="ORF">HOLleu_02550</name>
</gene>
<dbReference type="SMART" id="SM00184">
    <property type="entry name" value="RING"/>
    <property type="match status" value="1"/>
</dbReference>
<proteinExistence type="predicted"/>
<dbReference type="OrthoDB" id="252722at2759"/>
<dbReference type="SUPFAM" id="SSF57845">
    <property type="entry name" value="B-box zinc-binding domain"/>
    <property type="match status" value="1"/>
</dbReference>
<evidence type="ECO:0000259" key="6">
    <source>
        <dbReference type="PROSITE" id="PS50089"/>
    </source>
</evidence>
<dbReference type="InterPro" id="IPR018957">
    <property type="entry name" value="Znf_C3HC4_RING-type"/>
</dbReference>
<dbReference type="Pfam" id="PF00097">
    <property type="entry name" value="zf-C3HC4"/>
    <property type="match status" value="1"/>
</dbReference>
<dbReference type="GO" id="GO:0008270">
    <property type="term" value="F:zinc ion binding"/>
    <property type="evidence" value="ECO:0007669"/>
    <property type="project" value="UniProtKB-KW"/>
</dbReference>
<dbReference type="PANTHER" id="PTHR25462">
    <property type="entry name" value="BONUS, ISOFORM C-RELATED"/>
    <property type="match status" value="1"/>
</dbReference>
<evidence type="ECO:0000313" key="8">
    <source>
        <dbReference type="Proteomes" id="UP001152320"/>
    </source>
</evidence>
<keyword evidence="1" id="KW-0479">Metal-binding</keyword>
<evidence type="ECO:0000256" key="3">
    <source>
        <dbReference type="ARBA" id="ARBA00022833"/>
    </source>
</evidence>
<sequence>MSETTDQTMTLANRSFQCPVCMRTFRNPKVLTCGHSFCEDPCLTRIVRPLNKISCPECRTETTLPPGGVKELLSNFTLIRAIRDEREKRRCPSHGQDLTMKCFTCDVRICPKCLNDGHKIMQHDTEASRLMEYVLPAKENLAAYHRQAKQRLDDLLNEQRIMTEGTDKIKLEIKSAADRAREEIARKETLLLQNLYQNMAGEEQRFAEEAQRYEGIILQAREHEATARRLETTARKGELEDVQREKDGLMNAVEMLYKELQGDTQSQPQLPSQVALFIKCPPMSESWIGELKFATRPVGARSQAMQGQRGSS</sequence>
<protein>
    <submittedName>
        <fullName evidence="7">Tripartite motif-containing protein 59</fullName>
    </submittedName>
</protein>
<name>A0A9Q1CQU8_HOLLE</name>
<keyword evidence="3" id="KW-0862">Zinc</keyword>
<dbReference type="Gene3D" id="3.30.160.60">
    <property type="entry name" value="Classic Zinc Finger"/>
    <property type="match status" value="1"/>
</dbReference>
<reference evidence="7" key="1">
    <citation type="submission" date="2021-10" db="EMBL/GenBank/DDBJ databases">
        <title>Tropical sea cucumber genome reveals ecological adaptation and Cuvierian tubules defense mechanism.</title>
        <authorList>
            <person name="Chen T."/>
        </authorList>
    </citation>
    <scope>NUCLEOTIDE SEQUENCE</scope>
    <source>
        <strain evidence="7">Nanhai2018</strain>
        <tissue evidence="7">Muscle</tissue>
    </source>
</reference>
<dbReference type="InterPro" id="IPR047153">
    <property type="entry name" value="TRIM45/56/19-like"/>
</dbReference>
<dbReference type="Proteomes" id="UP001152320">
    <property type="component" value="Chromosome 1"/>
</dbReference>
<dbReference type="InterPro" id="IPR000315">
    <property type="entry name" value="Znf_B-box"/>
</dbReference>
<feature type="coiled-coil region" evidence="5">
    <location>
        <begin position="192"/>
        <end position="259"/>
    </location>
</feature>
<comment type="caution">
    <text evidence="7">The sequence shown here is derived from an EMBL/GenBank/DDBJ whole genome shotgun (WGS) entry which is preliminary data.</text>
</comment>
<organism evidence="7 8">
    <name type="scientific">Holothuria leucospilota</name>
    <name type="common">Black long sea cucumber</name>
    <name type="synonym">Mertensiothuria leucospilota</name>
    <dbReference type="NCBI Taxonomy" id="206669"/>
    <lineage>
        <taxon>Eukaryota</taxon>
        <taxon>Metazoa</taxon>
        <taxon>Echinodermata</taxon>
        <taxon>Eleutherozoa</taxon>
        <taxon>Echinozoa</taxon>
        <taxon>Holothuroidea</taxon>
        <taxon>Aspidochirotacea</taxon>
        <taxon>Aspidochirotida</taxon>
        <taxon>Holothuriidae</taxon>
        <taxon>Holothuria</taxon>
    </lineage>
</organism>
<dbReference type="AlphaFoldDB" id="A0A9Q1CQU8"/>
<feature type="domain" description="RING-type" evidence="6">
    <location>
        <begin position="18"/>
        <end position="59"/>
    </location>
</feature>
<evidence type="ECO:0000256" key="4">
    <source>
        <dbReference type="PROSITE-ProRule" id="PRU00175"/>
    </source>
</evidence>
<dbReference type="GO" id="GO:0005654">
    <property type="term" value="C:nucleoplasm"/>
    <property type="evidence" value="ECO:0007669"/>
    <property type="project" value="TreeGrafter"/>
</dbReference>
<dbReference type="InterPro" id="IPR001841">
    <property type="entry name" value="Znf_RING"/>
</dbReference>
<dbReference type="PROSITE" id="PS50089">
    <property type="entry name" value="ZF_RING_2"/>
    <property type="match status" value="1"/>
</dbReference>
<dbReference type="Gene3D" id="3.30.40.10">
    <property type="entry name" value="Zinc/RING finger domain, C3HC4 (zinc finger)"/>
    <property type="match status" value="1"/>
</dbReference>
<dbReference type="SUPFAM" id="SSF57850">
    <property type="entry name" value="RING/U-box"/>
    <property type="match status" value="1"/>
</dbReference>
<dbReference type="EMBL" id="JAIZAY010000001">
    <property type="protein sequence ID" value="KAJ8049698.1"/>
    <property type="molecule type" value="Genomic_DNA"/>
</dbReference>